<sequence length="713" mass="80566">MKLIKTAACLIVFALSAKSEPLVNAPHDSKPLQPIKAQAELYALAGIDHVKLMWIPNQWELKQLGFNLKRRRLNGQWKKLNSSPLKPEVSANKNYGNYGLNQQQITKLQDKYSHWIASGDWSAMSTKEMLTELQGEGGLRSAFIYCKEDFNQALMTGFGYLDNDFSTNDVFEYGLFSLDEQGSEGSLLSSLIVKYHSKNDPIYHVELSYKNKGYALELEWVYPLDKFKQGALQGFTIYRKNESGEFVDISDGVLYPAFTRGKSDQKDKKWHFEDDNCDPSKAQVYAIIPSDYFQSSFSKDFLYSYDPEANAGLSDNPVISNIKNLGPGNMQINWKLKDPNEANRVSYFKLTLTAYGVEGDKDGSGLKTVLVKKIAPKERSFVDKTAKIEGKVYAYQLRAIDRNEEELSTTKNIIYEKVLMANEIKGLVADVSKVKDDLQVNLQWDANESGTAYYRLFHDFRDRSNTGTMIEQGGIGNIYGNSYKLTFGSSLGREATIGLVPVSTSGDHGTMATIKVFMPKLSVDFAKFLNVTKIDRNNLKIDWAYDDNVEDLNGFRLYLDDKIILDEKVLNKDLRSYSIVLADSTEDKSYQYALSAVGAVAESKKRWANDILVEATPEGYKPEKLVLTQDGKQVSLKWKVIDLADKGLSGFRVKVDDLVEYEYNTISRGLITDFSYTWTLPNEARDHYHFQVVPIKTDQEDGPEASATLKLSK</sequence>
<comment type="caution">
    <text evidence="1">The sequence shown here is derived from an EMBL/GenBank/DDBJ whole genome shotgun (WGS) entry which is preliminary data.</text>
</comment>
<dbReference type="STRING" id="313628.LNTAR_23024"/>
<evidence type="ECO:0000313" key="1">
    <source>
        <dbReference type="EMBL" id="EDM29313.1"/>
    </source>
</evidence>
<reference evidence="1 2" key="1">
    <citation type="journal article" date="2010" name="J. Bacteriol.">
        <title>Genome sequence of Lentisphaera araneosa HTCC2155T, the type species of the order Lentisphaerales in the phylum Lentisphaerae.</title>
        <authorList>
            <person name="Thrash J.C."/>
            <person name="Cho J.C."/>
            <person name="Vergin K.L."/>
            <person name="Morris R.M."/>
            <person name="Giovannoni S.J."/>
        </authorList>
    </citation>
    <scope>NUCLEOTIDE SEQUENCE [LARGE SCALE GENOMIC DNA]</scope>
    <source>
        <strain evidence="1 2">HTCC2155</strain>
    </source>
</reference>
<name>A6DGJ6_9BACT</name>
<dbReference type="eggNOG" id="ENOG502ZPQD">
    <property type="taxonomic scope" value="Bacteria"/>
</dbReference>
<dbReference type="Proteomes" id="UP000004947">
    <property type="component" value="Unassembled WGS sequence"/>
</dbReference>
<evidence type="ECO:0008006" key="3">
    <source>
        <dbReference type="Google" id="ProtNLM"/>
    </source>
</evidence>
<dbReference type="EMBL" id="ABCK01000002">
    <property type="protein sequence ID" value="EDM29313.1"/>
    <property type="molecule type" value="Genomic_DNA"/>
</dbReference>
<keyword evidence="2" id="KW-1185">Reference proteome</keyword>
<organism evidence="1 2">
    <name type="scientific">Lentisphaera araneosa HTCC2155</name>
    <dbReference type="NCBI Taxonomy" id="313628"/>
    <lineage>
        <taxon>Bacteria</taxon>
        <taxon>Pseudomonadati</taxon>
        <taxon>Lentisphaerota</taxon>
        <taxon>Lentisphaeria</taxon>
        <taxon>Lentisphaerales</taxon>
        <taxon>Lentisphaeraceae</taxon>
        <taxon>Lentisphaera</taxon>
    </lineage>
</organism>
<dbReference type="OrthoDB" id="975136at2"/>
<evidence type="ECO:0000313" key="2">
    <source>
        <dbReference type="Proteomes" id="UP000004947"/>
    </source>
</evidence>
<dbReference type="RefSeq" id="WP_007277035.1">
    <property type="nucleotide sequence ID" value="NZ_ABCK01000002.1"/>
</dbReference>
<gene>
    <name evidence="1" type="ORF">LNTAR_23024</name>
</gene>
<dbReference type="AlphaFoldDB" id="A6DGJ6"/>
<proteinExistence type="predicted"/>
<protein>
    <recommendedName>
        <fullName evidence="3">Fibronectin type III domain protein</fullName>
    </recommendedName>
</protein>
<accession>A6DGJ6</accession>